<keyword evidence="7 16" id="KW-0548">Nucleotidyltransferase</keyword>
<dbReference type="Gene3D" id="3.30.1490.180">
    <property type="entry name" value="RNA polymerase ii"/>
    <property type="match status" value="1"/>
</dbReference>
<keyword evidence="9" id="KW-0862">Zinc</keyword>
<proteinExistence type="inferred from homology"/>
<dbReference type="GO" id="GO:0005736">
    <property type="term" value="C:RNA polymerase I complex"/>
    <property type="evidence" value="ECO:0007669"/>
    <property type="project" value="TreeGrafter"/>
</dbReference>
<evidence type="ECO:0000256" key="9">
    <source>
        <dbReference type="ARBA" id="ARBA00022833"/>
    </source>
</evidence>
<reference evidence="19" key="1">
    <citation type="submission" date="2021-12" db="EMBL/GenBank/DDBJ databases">
        <authorList>
            <person name="Martin H S."/>
        </authorList>
    </citation>
    <scope>NUCLEOTIDE SEQUENCE</scope>
</reference>
<dbReference type="PANTHER" id="PTHR19376:SF11">
    <property type="entry name" value="DNA-DIRECTED RNA POLYMERASE I SUBUNIT RPA1"/>
    <property type="match status" value="1"/>
</dbReference>
<dbReference type="Pfam" id="PF04997">
    <property type="entry name" value="RNA_pol_Rpb1_1"/>
    <property type="match status" value="1"/>
</dbReference>
<evidence type="ECO:0000256" key="12">
    <source>
        <dbReference type="ARBA" id="ARBA00023242"/>
    </source>
</evidence>
<evidence type="ECO:0000256" key="4">
    <source>
        <dbReference type="ARBA" id="ARBA00022478"/>
    </source>
</evidence>
<evidence type="ECO:0000256" key="8">
    <source>
        <dbReference type="ARBA" id="ARBA00022723"/>
    </source>
</evidence>
<comment type="subunit">
    <text evidence="3">Component of the RNA polymerase I (Pol I) complex consisting of at least 13 subunits.</text>
</comment>
<keyword evidence="12 15" id="KW-0539">Nucleus</keyword>
<dbReference type="InterPro" id="IPR042102">
    <property type="entry name" value="RNA_pol_Rpb1_3_sf"/>
</dbReference>
<comment type="similarity">
    <text evidence="2 16">Belongs to the RNA polymerase beta' chain family.</text>
</comment>
<comment type="subcellular location">
    <subcellularLocation>
        <location evidence="1">Nucleus</location>
        <location evidence="1">Nucleolus</location>
    </subcellularLocation>
</comment>
<gene>
    <name evidence="19" type="ORF">BINO364_LOCUS2658</name>
</gene>
<keyword evidence="8" id="KW-0479">Metal-binding</keyword>
<dbReference type="InterPro" id="IPR038120">
    <property type="entry name" value="Rpb1_funnel_sf"/>
</dbReference>
<keyword evidence="15" id="KW-0238">DNA-binding</keyword>
<dbReference type="InterPro" id="IPR045867">
    <property type="entry name" value="DNA-dir_RpoC_beta_prime"/>
</dbReference>
<feature type="compositionally biased region" description="Acidic residues" evidence="17">
    <location>
        <begin position="1385"/>
        <end position="1401"/>
    </location>
</feature>
<dbReference type="InterPro" id="IPR007066">
    <property type="entry name" value="RNA_pol_Rpb1_3"/>
</dbReference>
<keyword evidence="20" id="KW-1185">Reference proteome</keyword>
<keyword evidence="5" id="KW-0597">Phosphoprotein</keyword>
<feature type="DNA-binding region" description="HMG box" evidence="15">
    <location>
        <begin position="1078"/>
        <end position="1132"/>
    </location>
</feature>
<dbReference type="CDD" id="cd02735">
    <property type="entry name" value="RNAP_I_Rpa1_C"/>
    <property type="match status" value="1"/>
</dbReference>
<comment type="catalytic activity">
    <reaction evidence="13 16">
        <text>RNA(n) + a ribonucleoside 5'-triphosphate = RNA(n+1) + diphosphate</text>
        <dbReference type="Rhea" id="RHEA:21248"/>
        <dbReference type="Rhea" id="RHEA-COMP:14527"/>
        <dbReference type="Rhea" id="RHEA-COMP:17342"/>
        <dbReference type="ChEBI" id="CHEBI:33019"/>
        <dbReference type="ChEBI" id="CHEBI:61557"/>
        <dbReference type="ChEBI" id="CHEBI:140395"/>
        <dbReference type="EC" id="2.7.7.6"/>
    </reaction>
</comment>
<evidence type="ECO:0000313" key="19">
    <source>
        <dbReference type="EMBL" id="CAH0715777.1"/>
    </source>
</evidence>
<evidence type="ECO:0000256" key="16">
    <source>
        <dbReference type="RuleBase" id="RU004279"/>
    </source>
</evidence>
<evidence type="ECO:0000256" key="13">
    <source>
        <dbReference type="ARBA" id="ARBA00048552"/>
    </source>
</evidence>
<dbReference type="InterPro" id="IPR015699">
    <property type="entry name" value="DNA-dir_RNA_pol1_lsu_N"/>
</dbReference>
<dbReference type="GO" id="GO:0003677">
    <property type="term" value="F:DNA binding"/>
    <property type="evidence" value="ECO:0007669"/>
    <property type="project" value="UniProtKB-UniRule"/>
</dbReference>
<dbReference type="EC" id="2.7.7.6" evidence="16"/>
<evidence type="ECO:0000259" key="18">
    <source>
        <dbReference type="PROSITE" id="PS50118"/>
    </source>
</evidence>
<feature type="non-terminal residue" evidence="19">
    <location>
        <position position="1672"/>
    </location>
</feature>
<evidence type="ECO:0000256" key="2">
    <source>
        <dbReference type="ARBA" id="ARBA00006460"/>
    </source>
</evidence>
<dbReference type="Gene3D" id="1.10.150.390">
    <property type="match status" value="1"/>
</dbReference>
<dbReference type="Pfam" id="PF00623">
    <property type="entry name" value="RNA_pol_Rpb1_2"/>
    <property type="match status" value="1"/>
</dbReference>
<protein>
    <recommendedName>
        <fullName evidence="16">DNA-directed RNA polymerase subunit</fullName>
        <ecNumber evidence="16">2.7.7.6</ecNumber>
    </recommendedName>
</protein>
<evidence type="ECO:0000256" key="5">
    <source>
        <dbReference type="ARBA" id="ARBA00022553"/>
    </source>
</evidence>
<feature type="domain" description="HMG box" evidence="18">
    <location>
        <begin position="1078"/>
        <end position="1132"/>
    </location>
</feature>
<organism evidence="19 20">
    <name type="scientific">Brenthis ino</name>
    <name type="common">lesser marbled fritillary</name>
    <dbReference type="NCBI Taxonomy" id="405034"/>
    <lineage>
        <taxon>Eukaryota</taxon>
        <taxon>Metazoa</taxon>
        <taxon>Ecdysozoa</taxon>
        <taxon>Arthropoda</taxon>
        <taxon>Hexapoda</taxon>
        <taxon>Insecta</taxon>
        <taxon>Pterygota</taxon>
        <taxon>Neoptera</taxon>
        <taxon>Endopterygota</taxon>
        <taxon>Lepidoptera</taxon>
        <taxon>Glossata</taxon>
        <taxon>Ditrysia</taxon>
        <taxon>Papilionoidea</taxon>
        <taxon>Nymphalidae</taxon>
        <taxon>Heliconiinae</taxon>
        <taxon>Argynnini</taxon>
        <taxon>Brenthis</taxon>
    </lineage>
</organism>
<evidence type="ECO:0000256" key="7">
    <source>
        <dbReference type="ARBA" id="ARBA00022695"/>
    </source>
</evidence>
<dbReference type="Gene3D" id="2.40.40.20">
    <property type="match status" value="1"/>
</dbReference>
<evidence type="ECO:0000313" key="20">
    <source>
        <dbReference type="Proteomes" id="UP000838878"/>
    </source>
</evidence>
<comment type="function">
    <text evidence="14">DNA-dependent RNA polymerase catalyzes the transcription of DNA into RNA using the four ribonucleoside triphosphates as substrates. Largest and catalytic core component of RNA polymerase I which synthesizes ribosomal RNA precursors. Forms the polymerase active center together with the second largest subunit. A single stranded DNA template strand of the promoter is positioned within the central active site cleft of Pol I. A bridging helix emanates from RPA1 and crosses the cleft near the catalytic site and is thought to promote translocation of Pol I by acting as a ratchet that moves the RNA-DNA hybrid through the active site by switching from straight to bent conformations at each step of nucleotide addition.</text>
</comment>
<keyword evidence="11 16" id="KW-0804">Transcription</keyword>
<dbReference type="CDD" id="cd00084">
    <property type="entry name" value="HMG-box_SF"/>
    <property type="match status" value="1"/>
</dbReference>
<dbReference type="GO" id="GO:0046872">
    <property type="term" value="F:metal ion binding"/>
    <property type="evidence" value="ECO:0007669"/>
    <property type="project" value="UniProtKB-KW"/>
</dbReference>
<dbReference type="GO" id="GO:0003899">
    <property type="term" value="F:DNA-directed RNA polymerase activity"/>
    <property type="evidence" value="ECO:0007669"/>
    <property type="project" value="UniProtKB-EC"/>
</dbReference>
<evidence type="ECO:0000256" key="11">
    <source>
        <dbReference type="ARBA" id="ARBA00023163"/>
    </source>
</evidence>
<feature type="compositionally biased region" description="Acidic residues" evidence="17">
    <location>
        <begin position="1414"/>
        <end position="1444"/>
    </location>
</feature>
<dbReference type="Gene3D" id="1.10.274.100">
    <property type="entry name" value="RNA polymerase Rpb1, domain 3"/>
    <property type="match status" value="1"/>
</dbReference>
<dbReference type="Gene3D" id="1.10.132.30">
    <property type="match status" value="1"/>
</dbReference>
<dbReference type="Pfam" id="PF05000">
    <property type="entry name" value="RNA_pol_Rpb1_4"/>
    <property type="match status" value="1"/>
</dbReference>
<dbReference type="EMBL" id="OV170230">
    <property type="protein sequence ID" value="CAH0715777.1"/>
    <property type="molecule type" value="Genomic_DNA"/>
</dbReference>
<dbReference type="GO" id="GO:0006351">
    <property type="term" value="P:DNA-templated transcription"/>
    <property type="evidence" value="ECO:0007669"/>
    <property type="project" value="InterPro"/>
</dbReference>
<dbReference type="InterPro" id="IPR044893">
    <property type="entry name" value="RNA_pol_Rpb1_clamp_domain"/>
</dbReference>
<evidence type="ECO:0000256" key="14">
    <source>
        <dbReference type="ARBA" id="ARBA00053996"/>
    </source>
</evidence>
<dbReference type="InterPro" id="IPR009071">
    <property type="entry name" value="HMG_box_dom"/>
</dbReference>
<keyword evidence="6 16" id="KW-0808">Transferase</keyword>
<keyword evidence="10" id="KW-0460">Magnesium</keyword>
<dbReference type="FunFam" id="2.40.40.20:FF:000019">
    <property type="entry name" value="DNA-directed RNA polymerase II subunit RPB1"/>
    <property type="match status" value="1"/>
</dbReference>
<feature type="compositionally biased region" description="Basic and acidic residues" evidence="17">
    <location>
        <begin position="1402"/>
        <end position="1413"/>
    </location>
</feature>
<dbReference type="PROSITE" id="PS50118">
    <property type="entry name" value="HMG_BOX_2"/>
    <property type="match status" value="1"/>
</dbReference>
<evidence type="ECO:0000256" key="15">
    <source>
        <dbReference type="PROSITE-ProRule" id="PRU00267"/>
    </source>
</evidence>
<dbReference type="PANTHER" id="PTHR19376">
    <property type="entry name" value="DNA-DIRECTED RNA POLYMERASE"/>
    <property type="match status" value="1"/>
</dbReference>
<accession>A0A8J9U8P8</accession>
<dbReference type="InterPro" id="IPR007081">
    <property type="entry name" value="RNA_pol_Rpb1_5"/>
</dbReference>
<evidence type="ECO:0000256" key="6">
    <source>
        <dbReference type="ARBA" id="ARBA00022679"/>
    </source>
</evidence>
<dbReference type="InterPro" id="IPR047107">
    <property type="entry name" value="DNA-dir_RNA_pol1_lsu_C"/>
</dbReference>
<dbReference type="FunFam" id="3.30.1490.180:FF:000003">
    <property type="entry name" value="DNA-directed RNA polymerase subunit"/>
    <property type="match status" value="1"/>
</dbReference>
<dbReference type="Pfam" id="PF04998">
    <property type="entry name" value="RNA_pol_Rpb1_5"/>
    <property type="match status" value="1"/>
</dbReference>
<dbReference type="InterPro" id="IPR007080">
    <property type="entry name" value="RNA_pol_Rpb1_1"/>
</dbReference>
<dbReference type="SUPFAM" id="SSF64484">
    <property type="entry name" value="beta and beta-prime subunits of DNA dependent RNA-polymerase"/>
    <property type="match status" value="1"/>
</dbReference>
<dbReference type="InterPro" id="IPR006592">
    <property type="entry name" value="RNA_pol_N"/>
</dbReference>
<evidence type="ECO:0000256" key="1">
    <source>
        <dbReference type="ARBA" id="ARBA00004604"/>
    </source>
</evidence>
<dbReference type="Proteomes" id="UP000838878">
    <property type="component" value="Chromosome 10"/>
</dbReference>
<dbReference type="SMART" id="SM00663">
    <property type="entry name" value="RPOLA_N"/>
    <property type="match status" value="1"/>
</dbReference>
<dbReference type="FunFam" id="1.10.274.100:FF:000012">
    <property type="entry name" value="DNA-directed RNA polymerase subunit"/>
    <property type="match status" value="1"/>
</dbReference>
<dbReference type="Gene3D" id="1.10.357.120">
    <property type="match status" value="1"/>
</dbReference>
<evidence type="ECO:0000256" key="10">
    <source>
        <dbReference type="ARBA" id="ARBA00022842"/>
    </source>
</evidence>
<dbReference type="Gene3D" id="4.10.860.120">
    <property type="entry name" value="RNA polymerase II, clamp domain"/>
    <property type="match status" value="1"/>
</dbReference>
<dbReference type="OrthoDB" id="270392at2759"/>
<dbReference type="Gene3D" id="3.30.70.2850">
    <property type="match status" value="1"/>
</dbReference>
<dbReference type="Pfam" id="PF04983">
    <property type="entry name" value="RNA_pol_Rpb1_3"/>
    <property type="match status" value="1"/>
</dbReference>
<dbReference type="CDD" id="cd01435">
    <property type="entry name" value="RNAP_I_RPA1_N"/>
    <property type="match status" value="1"/>
</dbReference>
<name>A0A8J9U8P8_9NEOP</name>
<evidence type="ECO:0000256" key="3">
    <source>
        <dbReference type="ARBA" id="ARBA00011251"/>
    </source>
</evidence>
<evidence type="ECO:0000256" key="17">
    <source>
        <dbReference type="SAM" id="MobiDB-lite"/>
    </source>
</evidence>
<feature type="region of interest" description="Disordered" evidence="17">
    <location>
        <begin position="1360"/>
        <end position="1453"/>
    </location>
</feature>
<dbReference type="Gene3D" id="6.10.250.2940">
    <property type="match status" value="1"/>
</dbReference>
<keyword evidence="4 16" id="KW-0240">DNA-directed RNA polymerase</keyword>
<sequence>MVKIQPKAYVLLDGNYLRTIMDFTSKFTALSGLTSVDPEFVQFLMFDDEDIKKLSVAKITNTTSFDAMGNPIKGGLYDPALGPIRERNDFCVTCSNSLLNCPGHFGHIELPLVVVNPLFIKTIYTLFRITCLNCFKIQMDDRLKFIMKLQLELLDAGHITAALDLENFIGDVKDYKSETSPEKPNKVIRKCQKLLKKKDPICEVFQNKNTDKLRTKIINNFFKAISISKTCLYCTAKLIKVTTSDNKIMYNLSSEGGGKGIKILMPDDLKRYCKAIEQNNEELLIQCIPVLKHANVKPVTDIFFMQVVPVLPPNVRPCNILHGELIEHPQTNVYKGIMQTAYNSRAVLQVLMASDHQKAIDGLDQQPRQAYESVMGKTAPEKLHTVWQDLQKQVNNLLSCEGQGVASQGLKQILEKKTGVIRMHMMGKRVNFAARSVITPDPNVDIDEIGIPDAFATKLTYPVPVTEWNVDELRKMVINGPNKHPGAEKLEVKNGRVIRIPPDSLQKRKSLAKKLLTPDEYKTSGLKIVHRHLVNGDVLILNRQPSLHKPSMMAHRARILKGEKTLRLHYANCKSYNADFDGDEMNAHFPQNEIARSEAYNIMSVTRQYLVPKDGTPLSGLIQDHVISGVRMSLRGTFFTKSDYQQLVLQALSNFKGEIKLLPPTILKPVTLWSGKQVLSTIIINIIPKGKPRITLTGTAKIGAKAWQKESSRPWNAGGTPFTNPNEMSEAEVIIRKGELLSGVLDKTHYGATPYGLVHCMYELYGGDSSSALLSSFSKIFTFYLQWIGFTLGVKDILVVEEADEKREHIVHLVRQAGRFAAVKATELPADVEESKLKDTIGEMMIKDPKFRANLDRQYKNMLDSYTNNINTVCLSEGLLEKFPSNNLQLMVQSGAKGSTVNTMQISCLLGQIELEGKRPPLMISGRSLPSFPPYDISPRAGGFIDGRFMTGIQPQEFFFHCMAGREGLIDTAVKTSRSGYLQRCLIKHLEGLSVAYDNTVRDADSSVIQFAYGEDGLDVLKCQFLKQDQLTFLDVNSNAVVSKSVIKKLKEETDTKAIAKSKKSLKKWKKKNGSPFEKVRTSAFAQFSAVARKDVVLDEKPTDQTRDPYYWELEKMWRELDDEEKQQYKRKPCPDPIPSKMSPEFKFGTINEQLDGIIQNYLKNRNETNYKEITDKDKFIEVMNAKYLASMAAPGEPVGLLAAQSIGEPSTQMTLNTFHFAGRGDMNVTLGIPRLREILMTASAKLKTPSMDIPFLPNIPDLNKKAEKLRQKMNRVTVADVLEKIDVQCEIVTSPERQLKTTMRFAFLPYSQYKTQYVVKPPQIIKHMQNKFFNEMFAMIRKQAKTTSGVMWAAEEKKRRKAANDDDDEDFVSAEARETTTVDPDADSSDEEGPNDDDDNTDVRIRKKRSEEQEYEDPESEEEEKSEDEAESEEQLKDDDLEITPEISPEDSKAMANVVDNLNNATDYSFDTKTHKWCELTVLFPITFLRVDLSQALRDAATRSVVYEIKNIKRAITNKEKNVLYLKTEGINIVQMSKYDNLLDLNKLYSNDIHAIANTYGIEAANKVIIKEIQNVFNVYGITVDPRHLTLIADYMTYNGVFEPMSRKGMEASTSPLQQMSFESSLIFLKEAVLNSKKDFIRSASSCLMLGQPCRSGTGAFSLQHYSKVVS</sequence>
<dbReference type="InterPro" id="IPR000722">
    <property type="entry name" value="RNA_pol_asu"/>
</dbReference>
<dbReference type="InterPro" id="IPR007083">
    <property type="entry name" value="RNA_pol_Rpb1_4"/>
</dbReference>